<evidence type="ECO:0000256" key="3">
    <source>
        <dbReference type="ARBA" id="ARBA00011198"/>
    </source>
</evidence>
<dbReference type="Pfam" id="PF04101">
    <property type="entry name" value="Glyco_tran_28_C"/>
    <property type="match status" value="1"/>
</dbReference>
<dbReference type="GO" id="GO:0005783">
    <property type="term" value="C:endoplasmic reticulum"/>
    <property type="evidence" value="ECO:0007669"/>
    <property type="project" value="UniProtKB-SubCell"/>
</dbReference>
<dbReference type="GO" id="GO:0006488">
    <property type="term" value="P:dolichol-linked oligosaccharide biosynthetic process"/>
    <property type="evidence" value="ECO:0007669"/>
    <property type="project" value="InterPro"/>
</dbReference>
<dbReference type="SUPFAM" id="SSF53756">
    <property type="entry name" value="UDP-Glycosyltransferase/glycogen phosphorylase"/>
    <property type="match status" value="1"/>
</dbReference>
<comment type="function">
    <text evidence="9 12">Involved in protein N-glycosylation. Essential for the second step of the dolichol-linked oligosaccharide pathway.</text>
</comment>
<evidence type="ECO:0000256" key="8">
    <source>
        <dbReference type="ARBA" id="ARBA00022824"/>
    </source>
</evidence>
<gene>
    <name evidence="12" type="primary">ALG13</name>
    <name evidence="14" type="ORF">GNLVRS02_ARAD1D09900g</name>
</gene>
<dbReference type="EMBL" id="HG937694">
    <property type="protein sequence ID" value="CDP37368.1"/>
    <property type="molecule type" value="Genomic_DNA"/>
</dbReference>
<keyword evidence="8 12" id="KW-0256">Endoplasmic reticulum</keyword>
<dbReference type="PhylomeDB" id="A0A060T8T1"/>
<comment type="similarity">
    <text evidence="2 12">Belongs to the glycosyltransferase 28 family.</text>
</comment>
<reference evidence="14" key="1">
    <citation type="submission" date="2014-02" db="EMBL/GenBank/DDBJ databases">
        <authorList>
            <person name="Genoscope - CEA"/>
        </authorList>
    </citation>
    <scope>NUCLEOTIDE SEQUENCE</scope>
    <source>
        <strain evidence="14">LS3</strain>
    </source>
</reference>
<evidence type="ECO:0000256" key="1">
    <source>
        <dbReference type="ARBA" id="ARBA00004240"/>
    </source>
</evidence>
<evidence type="ECO:0000256" key="7">
    <source>
        <dbReference type="ARBA" id="ARBA00022679"/>
    </source>
</evidence>
<comment type="subunit">
    <text evidence="3 12">Heterodimer with ALG14 to form a functional enzyme.</text>
</comment>
<dbReference type="EC" id="2.4.1.141" evidence="4 12"/>
<dbReference type="PANTHER" id="PTHR12867:SF6">
    <property type="entry name" value="N-ACETYLGLUCOSAMINYLDIPHOSPHODOLICHOL N-ACETYLGLUCOSAMINYLTRANSFERASE"/>
    <property type="match status" value="1"/>
</dbReference>
<dbReference type="PANTHER" id="PTHR12867">
    <property type="entry name" value="GLYCOSYL TRANSFERASE-RELATED"/>
    <property type="match status" value="1"/>
</dbReference>
<dbReference type="InterPro" id="IPR039042">
    <property type="entry name" value="Alg13-like"/>
</dbReference>
<evidence type="ECO:0000259" key="13">
    <source>
        <dbReference type="Pfam" id="PF04101"/>
    </source>
</evidence>
<reference evidence="14" key="2">
    <citation type="submission" date="2014-06" db="EMBL/GenBank/DDBJ databases">
        <title>The complete genome of Blastobotrys (Arxula) adeninivorans LS3 - a yeast of biotechnological interest.</title>
        <authorList>
            <person name="Kunze G."/>
            <person name="Gaillardin C."/>
            <person name="Czernicka M."/>
            <person name="Durrens P."/>
            <person name="Martin T."/>
            <person name="Boer E."/>
            <person name="Gabaldon T."/>
            <person name="Cruz J."/>
            <person name="Talla E."/>
            <person name="Marck C."/>
            <person name="Goffeau A."/>
            <person name="Barbe V."/>
            <person name="Baret P."/>
            <person name="Baronian K."/>
            <person name="Beier S."/>
            <person name="Bleykasten C."/>
            <person name="Bode R."/>
            <person name="Casaregola S."/>
            <person name="Despons L."/>
            <person name="Fairhead C."/>
            <person name="Giersberg M."/>
            <person name="Gierski P."/>
            <person name="Hahnel U."/>
            <person name="Hartmann A."/>
            <person name="Jankowska D."/>
            <person name="Jubin C."/>
            <person name="Jung P."/>
            <person name="Lafontaine I."/>
            <person name="Leh-Louis V."/>
            <person name="Lemaire M."/>
            <person name="Marcet-Houben M."/>
            <person name="Mascher M."/>
            <person name="Morel G."/>
            <person name="Richard G.-F."/>
            <person name="Riechen J."/>
            <person name="Sacerdot C."/>
            <person name="Sarkar A."/>
            <person name="Savel G."/>
            <person name="Schacherer J."/>
            <person name="Sherman D."/>
            <person name="Straub M.-L."/>
            <person name="Stein N."/>
            <person name="Thierry A."/>
            <person name="Trautwein-Schult A."/>
            <person name="Westhof E."/>
            <person name="Worch S."/>
            <person name="Dujon B."/>
            <person name="Souciet J.-L."/>
            <person name="Wincker P."/>
            <person name="Scholz U."/>
            <person name="Neuveglise N."/>
        </authorList>
    </citation>
    <scope>NUCLEOTIDE SEQUENCE</scope>
    <source>
        <strain evidence="14">LS3</strain>
    </source>
</reference>
<evidence type="ECO:0000256" key="12">
    <source>
        <dbReference type="RuleBase" id="RU362128"/>
    </source>
</evidence>
<dbReference type="AlphaFoldDB" id="A0A060T8T1"/>
<sequence>MSVLVTTGATVPFVELIQSSMSQEMLNALSHVGYSKVVVQYGHGKDHFENAKSDKMSPIEVTGFSFSDNMEEAISKADLVISHAGTGSILDALRANKKLIVVVNEQLMNNHQLEIAEEFEKRGHLLVSGSSTKDLVATIDKSAGFKFQRLVAPNSSKVAAIIDNEAGYHTN</sequence>
<protein>
    <recommendedName>
        <fullName evidence="5 12">UDP-N-acetylglucosamine transferase subunit ALG13</fullName>
        <ecNumber evidence="4 12">2.4.1.141</ecNumber>
    </recommendedName>
    <alternativeName>
        <fullName evidence="10 12">Asparagine-linked glycosylation protein 13</fullName>
    </alternativeName>
</protein>
<keyword evidence="6 12" id="KW-0328">Glycosyltransferase</keyword>
<feature type="domain" description="Glycosyl transferase family 28 C-terminal" evidence="13">
    <location>
        <begin position="3"/>
        <end position="143"/>
    </location>
</feature>
<accession>A0A060T8T1</accession>
<comment type="catalytic activity">
    <reaction evidence="11">
        <text>an N-acetyl-alpha-D-glucosaminyl-diphospho-di-trans,poly-cis-dolichol + UDP-N-acetyl-alpha-D-glucosamine = an N,N'-diacetylchitobiosyl-diphospho-di-trans,poly-cis-dolichol + UDP + H(+)</text>
        <dbReference type="Rhea" id="RHEA:23380"/>
        <dbReference type="Rhea" id="RHEA-COMP:19507"/>
        <dbReference type="Rhea" id="RHEA-COMP:19510"/>
        <dbReference type="ChEBI" id="CHEBI:15378"/>
        <dbReference type="ChEBI" id="CHEBI:57269"/>
        <dbReference type="ChEBI" id="CHEBI:57705"/>
        <dbReference type="ChEBI" id="CHEBI:58223"/>
        <dbReference type="ChEBI" id="CHEBI:58427"/>
        <dbReference type="EC" id="2.4.1.141"/>
    </reaction>
</comment>
<evidence type="ECO:0000256" key="10">
    <source>
        <dbReference type="ARBA" id="ARBA00032061"/>
    </source>
</evidence>
<organism evidence="14">
    <name type="scientific">Blastobotrys adeninivorans</name>
    <name type="common">Yeast</name>
    <name type="synonym">Arxula adeninivorans</name>
    <dbReference type="NCBI Taxonomy" id="409370"/>
    <lineage>
        <taxon>Eukaryota</taxon>
        <taxon>Fungi</taxon>
        <taxon>Dikarya</taxon>
        <taxon>Ascomycota</taxon>
        <taxon>Saccharomycotina</taxon>
        <taxon>Dipodascomycetes</taxon>
        <taxon>Dipodascales</taxon>
        <taxon>Trichomonascaceae</taxon>
        <taxon>Blastobotrys</taxon>
    </lineage>
</organism>
<dbReference type="Gene3D" id="3.40.50.2000">
    <property type="entry name" value="Glycogen Phosphorylase B"/>
    <property type="match status" value="1"/>
</dbReference>
<evidence type="ECO:0000256" key="2">
    <source>
        <dbReference type="ARBA" id="ARBA00006962"/>
    </source>
</evidence>
<dbReference type="GO" id="GO:0004577">
    <property type="term" value="F:N-acetylglucosaminyldiphosphodolichol N-acetylglucosaminyltransferase activity"/>
    <property type="evidence" value="ECO:0007669"/>
    <property type="project" value="UniProtKB-EC"/>
</dbReference>
<proteinExistence type="inferred from homology"/>
<evidence type="ECO:0000256" key="9">
    <source>
        <dbReference type="ARBA" id="ARBA00024804"/>
    </source>
</evidence>
<dbReference type="InterPro" id="IPR007235">
    <property type="entry name" value="Glyco_trans_28_C"/>
</dbReference>
<evidence type="ECO:0000256" key="6">
    <source>
        <dbReference type="ARBA" id="ARBA00022676"/>
    </source>
</evidence>
<evidence type="ECO:0000313" key="14">
    <source>
        <dbReference type="EMBL" id="CDP37368.1"/>
    </source>
</evidence>
<evidence type="ECO:0000256" key="11">
    <source>
        <dbReference type="ARBA" id="ARBA00048184"/>
    </source>
</evidence>
<evidence type="ECO:0000256" key="4">
    <source>
        <dbReference type="ARBA" id="ARBA00012614"/>
    </source>
</evidence>
<evidence type="ECO:0000256" key="5">
    <source>
        <dbReference type="ARBA" id="ARBA00017468"/>
    </source>
</evidence>
<name>A0A060T8T1_BLAAD</name>
<keyword evidence="7 12" id="KW-0808">Transferase</keyword>
<comment type="subcellular location">
    <subcellularLocation>
        <location evidence="1 12">Endoplasmic reticulum</location>
    </subcellularLocation>
</comment>